<dbReference type="AlphaFoldDB" id="A0A239AJI0"/>
<evidence type="ECO:0000313" key="1">
    <source>
        <dbReference type="EMBL" id="SNR95699.1"/>
    </source>
</evidence>
<keyword evidence="2" id="KW-1185">Reference proteome</keyword>
<dbReference type="EMBL" id="FZOC01000004">
    <property type="protein sequence ID" value="SNR95699.1"/>
    <property type="molecule type" value="Genomic_DNA"/>
</dbReference>
<protein>
    <submittedName>
        <fullName evidence="1">Uncharacterized protein</fullName>
    </submittedName>
</protein>
<evidence type="ECO:0000313" key="2">
    <source>
        <dbReference type="Proteomes" id="UP000198324"/>
    </source>
</evidence>
<sequence>MARTTAQRAAAKALDSIMNPSAVNVDALLKKKTKTQRKAIQEMLDAFQNGHNKRAGKLFFKTGLTIENYLALGRQFGKKP</sequence>
<accession>A0A239AJI0</accession>
<name>A0A239AJI0_9BACT</name>
<reference evidence="1 2" key="1">
    <citation type="submission" date="2017-06" db="EMBL/GenBank/DDBJ databases">
        <authorList>
            <person name="Kim H.J."/>
            <person name="Triplett B.A."/>
        </authorList>
    </citation>
    <scope>NUCLEOTIDE SEQUENCE [LARGE SCALE GENOMIC DNA]</scope>
    <source>
        <strain evidence="1 2">DSM 13116</strain>
    </source>
</reference>
<dbReference type="RefSeq" id="WP_089274257.1">
    <property type="nucleotide sequence ID" value="NZ_FZOC01000004.1"/>
</dbReference>
<organism evidence="1 2">
    <name type="scientific">Humidesulfovibrio mexicanus</name>
    <dbReference type="NCBI Taxonomy" id="147047"/>
    <lineage>
        <taxon>Bacteria</taxon>
        <taxon>Pseudomonadati</taxon>
        <taxon>Thermodesulfobacteriota</taxon>
        <taxon>Desulfovibrionia</taxon>
        <taxon>Desulfovibrionales</taxon>
        <taxon>Desulfovibrionaceae</taxon>
        <taxon>Humidesulfovibrio</taxon>
    </lineage>
</organism>
<gene>
    <name evidence="1" type="ORF">SAMN04488503_2024</name>
</gene>
<proteinExistence type="predicted"/>
<dbReference type="Proteomes" id="UP000198324">
    <property type="component" value="Unassembled WGS sequence"/>
</dbReference>